<dbReference type="InterPro" id="IPR037471">
    <property type="entry name" value="TIC56"/>
</dbReference>
<feature type="domain" description="GYF" evidence="1">
    <location>
        <begin position="45"/>
        <end position="93"/>
    </location>
</feature>
<sequence>MADEELPPPSRNGDLRLPRSVSMQKDDYYNYVELMCEDVIRKNVWFYRDRTGLPRGPCTLNTVRKCYANGIVDQHTLFWGNGLGDWVPLRNIRGMSASLNDPKTKFVKFLVDTFAFPKKDRRENRNALYDEGLAQSPSYNRDDAAKWRKRREEALVAGEESTMLSLSLAAPRAERLGLKVKGFFAERIANRAKKNATGEEEQGVRRA</sequence>
<dbReference type="GO" id="GO:0045037">
    <property type="term" value="P:protein import into chloroplast stroma"/>
    <property type="evidence" value="ECO:0007669"/>
    <property type="project" value="TreeGrafter"/>
</dbReference>
<proteinExistence type="predicted"/>
<dbReference type="PANTHER" id="PTHR37755:SF1">
    <property type="entry name" value="PROTEIN TIC 56, CHLOROPLASTIC"/>
    <property type="match status" value="1"/>
</dbReference>
<dbReference type="PANTHER" id="PTHR37755">
    <property type="entry name" value="PROTEIN TIC 56, CHLOROPLASTIC"/>
    <property type="match status" value="1"/>
</dbReference>
<gene>
    <name evidence="2" type="ORF">MSP1401_LOCUS5132</name>
</gene>
<reference evidence="2" key="1">
    <citation type="submission" date="2021-01" db="EMBL/GenBank/DDBJ databases">
        <authorList>
            <person name="Corre E."/>
            <person name="Pelletier E."/>
            <person name="Niang G."/>
            <person name="Scheremetjew M."/>
            <person name="Finn R."/>
            <person name="Kale V."/>
            <person name="Holt S."/>
            <person name="Cochrane G."/>
            <person name="Meng A."/>
            <person name="Brown T."/>
            <person name="Cohen L."/>
        </authorList>
    </citation>
    <scope>NUCLEOTIDE SEQUENCE</scope>
    <source>
        <strain evidence="2">CCAC1681</strain>
    </source>
</reference>
<protein>
    <recommendedName>
        <fullName evidence="1">GYF domain-containing protein</fullName>
    </recommendedName>
</protein>
<dbReference type="Pfam" id="PF14237">
    <property type="entry name" value="GYF_2"/>
    <property type="match status" value="1"/>
</dbReference>
<accession>A0A7S0CZK0</accession>
<dbReference type="InterPro" id="IPR025640">
    <property type="entry name" value="GYF_2"/>
</dbReference>
<dbReference type="AlphaFoldDB" id="A0A7S0CZK0"/>
<name>A0A7S0CZK0_MICPS</name>
<dbReference type="GO" id="GO:0009706">
    <property type="term" value="C:chloroplast inner membrane"/>
    <property type="evidence" value="ECO:0007669"/>
    <property type="project" value="TreeGrafter"/>
</dbReference>
<organism evidence="2">
    <name type="scientific">Micromonas pusilla</name>
    <name type="common">Picoplanktonic green alga</name>
    <name type="synonym">Chromulina pusilla</name>
    <dbReference type="NCBI Taxonomy" id="38833"/>
    <lineage>
        <taxon>Eukaryota</taxon>
        <taxon>Viridiplantae</taxon>
        <taxon>Chlorophyta</taxon>
        <taxon>Mamiellophyceae</taxon>
        <taxon>Mamiellales</taxon>
        <taxon>Mamiellaceae</taxon>
        <taxon>Micromonas</taxon>
    </lineage>
</organism>
<evidence type="ECO:0000313" key="2">
    <source>
        <dbReference type="EMBL" id="CAD8438264.1"/>
    </source>
</evidence>
<dbReference type="EMBL" id="HBEN01006283">
    <property type="protein sequence ID" value="CAD8438264.1"/>
    <property type="molecule type" value="Transcribed_RNA"/>
</dbReference>
<evidence type="ECO:0000259" key="1">
    <source>
        <dbReference type="Pfam" id="PF14237"/>
    </source>
</evidence>